<dbReference type="Gene3D" id="1.10.730.10">
    <property type="entry name" value="Isoleucyl-tRNA Synthetase, Domain 1"/>
    <property type="match status" value="1"/>
</dbReference>
<dbReference type="GO" id="GO:0005524">
    <property type="term" value="F:ATP binding"/>
    <property type="evidence" value="ECO:0007669"/>
    <property type="project" value="UniProtKB-KW"/>
</dbReference>
<dbReference type="SUPFAM" id="SSF52374">
    <property type="entry name" value="Nucleotidylyl transferase"/>
    <property type="match status" value="1"/>
</dbReference>
<accession>A0A375A7J9</accession>
<dbReference type="EMBL" id="LT615367">
    <property type="protein sequence ID" value="SLM61886.1"/>
    <property type="molecule type" value="Genomic_DNA"/>
</dbReference>
<dbReference type="SUPFAM" id="SSF51182">
    <property type="entry name" value="RmlC-like cupins"/>
    <property type="match status" value="1"/>
</dbReference>
<dbReference type="InterPro" id="IPR009080">
    <property type="entry name" value="tRNAsynth_Ia_anticodon-bd"/>
</dbReference>
<dbReference type="GO" id="GO:0004825">
    <property type="term" value="F:methionine-tRNA ligase activity"/>
    <property type="evidence" value="ECO:0007669"/>
    <property type="project" value="UniProtKB-EC"/>
</dbReference>
<evidence type="ECO:0000256" key="6">
    <source>
        <dbReference type="ARBA" id="ARBA00022917"/>
    </source>
</evidence>
<organism evidence="12 13">
    <name type="scientific">Dickeya aquatica</name>
    <dbReference type="NCBI Taxonomy" id="1401087"/>
    <lineage>
        <taxon>Bacteria</taxon>
        <taxon>Pseudomonadati</taxon>
        <taxon>Pseudomonadota</taxon>
        <taxon>Gammaproteobacteria</taxon>
        <taxon>Enterobacterales</taxon>
        <taxon>Pectobacteriaceae</taxon>
        <taxon>Dickeya</taxon>
    </lineage>
</organism>
<dbReference type="InterPro" id="IPR001412">
    <property type="entry name" value="aa-tRNA-synth_I_CS"/>
</dbReference>
<dbReference type="GO" id="GO:0005829">
    <property type="term" value="C:cytosol"/>
    <property type="evidence" value="ECO:0007669"/>
    <property type="project" value="TreeGrafter"/>
</dbReference>
<evidence type="ECO:0000256" key="5">
    <source>
        <dbReference type="ARBA" id="ARBA00022840"/>
    </source>
</evidence>
<dbReference type="InterPro" id="IPR029038">
    <property type="entry name" value="MetRS_Zn"/>
</dbReference>
<name>A0A375A7J9_9GAMM</name>
<gene>
    <name evidence="12" type="primary">metG</name>
    <name evidence="12" type="ORF">DAQ1742_00822</name>
</gene>
<reference evidence="12 13" key="1">
    <citation type="submission" date="2016-09" db="EMBL/GenBank/DDBJ databases">
        <authorList>
            <person name="Reverchon S."/>
            <person name="Nasser W."/>
            <person name="Leonard S."/>
            <person name="Brochier C."/>
            <person name="Duprey A."/>
        </authorList>
    </citation>
    <scope>NUCLEOTIDE SEQUENCE [LARGE SCALE GENOMIC DNA]</scope>
    <source>
        <strain evidence="12 13">174/2</strain>
    </source>
</reference>
<dbReference type="PANTHER" id="PTHR45765">
    <property type="entry name" value="METHIONINE--TRNA LIGASE"/>
    <property type="match status" value="1"/>
</dbReference>
<dbReference type="PROSITE" id="PS00178">
    <property type="entry name" value="AA_TRNA_LIGASE_I"/>
    <property type="match status" value="1"/>
</dbReference>
<dbReference type="InterPro" id="IPR014729">
    <property type="entry name" value="Rossmann-like_a/b/a_fold"/>
</dbReference>
<dbReference type="PANTHER" id="PTHR45765:SF1">
    <property type="entry name" value="METHIONINE--TRNA LIGASE, CYTOPLASMIC"/>
    <property type="match status" value="1"/>
</dbReference>
<evidence type="ECO:0000313" key="13">
    <source>
        <dbReference type="Proteomes" id="UP000294820"/>
    </source>
</evidence>
<evidence type="ECO:0000313" key="12">
    <source>
        <dbReference type="EMBL" id="SLM61886.1"/>
    </source>
</evidence>
<dbReference type="Pfam" id="PF09334">
    <property type="entry name" value="tRNA-synt_1g"/>
    <property type="match status" value="1"/>
</dbReference>
<keyword evidence="13" id="KW-1185">Reference proteome</keyword>
<dbReference type="GO" id="GO:0006431">
    <property type="term" value="P:methionyl-tRNA aminoacylation"/>
    <property type="evidence" value="ECO:0007669"/>
    <property type="project" value="TreeGrafter"/>
</dbReference>
<feature type="domain" description="Cupin type-2" evidence="10">
    <location>
        <begin position="31"/>
        <end position="100"/>
    </location>
</feature>
<comment type="catalytic activity">
    <reaction evidence="8">
        <text>tRNA(Met) + L-methionine + ATP = L-methionyl-tRNA(Met) + AMP + diphosphate</text>
        <dbReference type="Rhea" id="RHEA:13481"/>
        <dbReference type="Rhea" id="RHEA-COMP:9667"/>
        <dbReference type="Rhea" id="RHEA-COMP:9698"/>
        <dbReference type="ChEBI" id="CHEBI:30616"/>
        <dbReference type="ChEBI" id="CHEBI:33019"/>
        <dbReference type="ChEBI" id="CHEBI:57844"/>
        <dbReference type="ChEBI" id="CHEBI:78442"/>
        <dbReference type="ChEBI" id="CHEBI:78530"/>
        <dbReference type="ChEBI" id="CHEBI:456215"/>
        <dbReference type="EC" id="6.1.1.10"/>
    </reaction>
</comment>
<evidence type="ECO:0000256" key="4">
    <source>
        <dbReference type="ARBA" id="ARBA00022741"/>
    </source>
</evidence>
<protein>
    <submittedName>
        <fullName evidence="12">Methionyl-tRNA synthetase-related protein</fullName>
    </submittedName>
</protein>
<keyword evidence="5 9" id="KW-0067">ATP-binding</keyword>
<dbReference type="InterPro" id="IPR011051">
    <property type="entry name" value="RmlC_Cupin_sf"/>
</dbReference>
<dbReference type="AlphaFoldDB" id="A0A375A7J9"/>
<sequence>MKINKHTTKLSYGLNSRGLIFPISTLGGMSCSLPPKARSTFHRHHETEVFLITSGQGRVYVEGGGTEDVVAEDIIYIDSLSGHTIENISENEDLRFTTVYWVDNVQPSRTDLPKETLLISTPPTPNGDLHLGHLSGPYLGADIYRRYLSLNGVTAHHLTGRDDNQTYTKRIASKEQRSPEDVADDYADKICKTWSDAGIELDFFSSPQTTKNYYARVNSIIDRLYERGFIFSKEVNELYDVNTGFSLHEGYIKGTCPHCHSASDGNACEQCGRPNDCVDLINPTGTLPETVVGSRTIKKLYFRLSALAHPLAELTAQSNMSPRARALTEGMLADGLPDICISHRSDWGIPVAIAGFEDQVLYVWFEMAAGYLAADEALHPQQPFFKNKQCDIVHFYGFDNAYYHTLLFPAIYYALDEEYNVPVNHVINELLYLRGEKFSTSRRHLIWAAKLLANVSTDYVRWGLARSRPETTNENFDLELFIDAINDFFVGTLQQHLTDSCQQLNLQFKGEMPEPGAWSAQHTAFYERIKQLAAGVEHSYRVDAFSPQTATSRLEEMGRLTRQFFHAQLKHEALPALYNYRRTTFALNFWALKQFASLAQPIIPQSSEYILKLLGQDTVSWKNRNDFIHSTHIIHDWDEQFFKNILKDKDSIEQICQVN</sequence>
<keyword evidence="4 9" id="KW-0547">Nucleotide-binding</keyword>
<dbReference type="InterPro" id="IPR015413">
    <property type="entry name" value="Methionyl/Leucyl_tRNA_Synth"/>
</dbReference>
<feature type="domain" description="Methionyl/Leucyl tRNA synthetase" evidence="11">
    <location>
        <begin position="123"/>
        <end position="493"/>
    </location>
</feature>
<dbReference type="RefSeq" id="WP_035339991.1">
    <property type="nucleotide sequence ID" value="NZ_LT615367.1"/>
</dbReference>
<proteinExistence type="inferred from homology"/>
<dbReference type="Proteomes" id="UP000294820">
    <property type="component" value="Chromosome 1"/>
</dbReference>
<dbReference type="Pfam" id="PF07883">
    <property type="entry name" value="Cupin_2"/>
    <property type="match status" value="1"/>
</dbReference>
<dbReference type="KEGG" id="daq:DAQ1742_00822"/>
<dbReference type="InterPro" id="IPR013096">
    <property type="entry name" value="Cupin_2"/>
</dbReference>
<evidence type="ECO:0000259" key="10">
    <source>
        <dbReference type="Pfam" id="PF07883"/>
    </source>
</evidence>
<dbReference type="SUPFAM" id="SSF57770">
    <property type="entry name" value="Methionyl-tRNA synthetase (MetRS), Zn-domain"/>
    <property type="match status" value="1"/>
</dbReference>
<evidence type="ECO:0000256" key="3">
    <source>
        <dbReference type="ARBA" id="ARBA00022598"/>
    </source>
</evidence>
<dbReference type="InterPro" id="IPR014710">
    <property type="entry name" value="RmlC-like_jellyroll"/>
</dbReference>
<evidence type="ECO:0000259" key="11">
    <source>
        <dbReference type="Pfam" id="PF09334"/>
    </source>
</evidence>
<keyword evidence="6 9" id="KW-0648">Protein biosynthesis</keyword>
<comment type="similarity">
    <text evidence="1">Belongs to the class-I aminoacyl-tRNA synthetase family. MetG type 1 subfamily.</text>
</comment>
<dbReference type="InterPro" id="IPR023458">
    <property type="entry name" value="Met-tRNA_ligase_1"/>
</dbReference>
<evidence type="ECO:0000256" key="2">
    <source>
        <dbReference type="ARBA" id="ARBA00022490"/>
    </source>
</evidence>
<evidence type="ECO:0000256" key="8">
    <source>
        <dbReference type="ARBA" id="ARBA00047364"/>
    </source>
</evidence>
<dbReference type="SUPFAM" id="SSF47323">
    <property type="entry name" value="Anticodon-binding domain of a subclass of class I aminoacyl-tRNA synthetases"/>
    <property type="match status" value="1"/>
</dbReference>
<evidence type="ECO:0000256" key="7">
    <source>
        <dbReference type="ARBA" id="ARBA00023146"/>
    </source>
</evidence>
<evidence type="ECO:0000256" key="9">
    <source>
        <dbReference type="RuleBase" id="RU363039"/>
    </source>
</evidence>
<keyword evidence="7 9" id="KW-0030">Aminoacyl-tRNA synthetase</keyword>
<dbReference type="Gene3D" id="2.20.28.20">
    <property type="entry name" value="Methionyl-tRNA synthetase, Zn-domain"/>
    <property type="match status" value="1"/>
</dbReference>
<keyword evidence="2" id="KW-0963">Cytoplasm</keyword>
<keyword evidence="3 9" id="KW-0436">Ligase</keyword>
<dbReference type="Gene3D" id="3.40.50.620">
    <property type="entry name" value="HUPs"/>
    <property type="match status" value="1"/>
</dbReference>
<dbReference type="PROSITE" id="PS51257">
    <property type="entry name" value="PROKAR_LIPOPROTEIN"/>
    <property type="match status" value="1"/>
</dbReference>
<evidence type="ECO:0000256" key="1">
    <source>
        <dbReference type="ARBA" id="ARBA00008258"/>
    </source>
</evidence>
<dbReference type="Gene3D" id="2.60.120.10">
    <property type="entry name" value="Jelly Rolls"/>
    <property type="match status" value="1"/>
</dbReference>